<organism evidence="2 3">
    <name type="scientific">Cryptosporangium minutisporangium</name>
    <dbReference type="NCBI Taxonomy" id="113569"/>
    <lineage>
        <taxon>Bacteria</taxon>
        <taxon>Bacillati</taxon>
        <taxon>Actinomycetota</taxon>
        <taxon>Actinomycetes</taxon>
        <taxon>Cryptosporangiales</taxon>
        <taxon>Cryptosporangiaceae</taxon>
        <taxon>Cryptosporangium</taxon>
    </lineage>
</organism>
<evidence type="ECO:0000313" key="2">
    <source>
        <dbReference type="EMBL" id="GAA3394150.1"/>
    </source>
</evidence>
<feature type="region of interest" description="Disordered" evidence="1">
    <location>
        <begin position="141"/>
        <end position="173"/>
    </location>
</feature>
<evidence type="ECO:0000313" key="3">
    <source>
        <dbReference type="Proteomes" id="UP001501676"/>
    </source>
</evidence>
<dbReference type="EMBL" id="BAAAYN010000044">
    <property type="protein sequence ID" value="GAA3394150.1"/>
    <property type="molecule type" value="Genomic_DNA"/>
</dbReference>
<protein>
    <submittedName>
        <fullName evidence="2">Uncharacterized protein</fullName>
    </submittedName>
</protein>
<keyword evidence="3" id="KW-1185">Reference proteome</keyword>
<dbReference type="Proteomes" id="UP001501676">
    <property type="component" value="Unassembled WGS sequence"/>
</dbReference>
<reference evidence="3" key="1">
    <citation type="journal article" date="2019" name="Int. J. Syst. Evol. Microbiol.">
        <title>The Global Catalogue of Microorganisms (GCM) 10K type strain sequencing project: providing services to taxonomists for standard genome sequencing and annotation.</title>
        <authorList>
            <consortium name="The Broad Institute Genomics Platform"/>
            <consortium name="The Broad Institute Genome Sequencing Center for Infectious Disease"/>
            <person name="Wu L."/>
            <person name="Ma J."/>
        </authorList>
    </citation>
    <scope>NUCLEOTIDE SEQUENCE [LARGE SCALE GENOMIC DNA]</scope>
    <source>
        <strain evidence="3">JCM 9458</strain>
    </source>
</reference>
<feature type="compositionally biased region" description="Basic and acidic residues" evidence="1">
    <location>
        <begin position="141"/>
        <end position="151"/>
    </location>
</feature>
<dbReference type="Gene3D" id="3.10.290.30">
    <property type="entry name" value="MM3350-like"/>
    <property type="match status" value="1"/>
</dbReference>
<comment type="caution">
    <text evidence="2">The sequence shown here is derived from an EMBL/GenBank/DDBJ whole genome shotgun (WGS) entry which is preliminary data.</text>
</comment>
<dbReference type="RefSeq" id="WP_345731827.1">
    <property type="nucleotide sequence ID" value="NZ_BAAAYN010000044.1"/>
</dbReference>
<proteinExistence type="predicted"/>
<dbReference type="SUPFAM" id="SSF159941">
    <property type="entry name" value="MM3350-like"/>
    <property type="match status" value="1"/>
</dbReference>
<accession>A0ABP6T732</accession>
<sequence length="173" mass="19343">MRRRNWLAIQVELIAGHGQPLWPRPGRLFAVARSHTFAEFAAAVDQAMARWDLPKSSEFVLADGVRVGPEKGAEDSTLVKIGELNQGDQFAYLFDLEARWEHLCTVVERPFDPRKTRLSGVPDLPTPYWGWGSLPDQHGLRWVKDDGEKPGPRQPAQPYGDLPPLLPGWGVAA</sequence>
<gene>
    <name evidence="2" type="ORF">GCM10020369_62430</name>
</gene>
<evidence type="ECO:0000256" key="1">
    <source>
        <dbReference type="SAM" id="MobiDB-lite"/>
    </source>
</evidence>
<dbReference type="InterPro" id="IPR024047">
    <property type="entry name" value="MM3350-like_sf"/>
</dbReference>
<name>A0ABP6T732_9ACTN</name>